<evidence type="ECO:0000313" key="1">
    <source>
        <dbReference type="EMBL" id="KAJ0025398.1"/>
    </source>
</evidence>
<name>A0ACC0XYP7_9ROSI</name>
<gene>
    <name evidence="1" type="ORF">Pint_09054</name>
</gene>
<keyword evidence="2" id="KW-1185">Reference proteome</keyword>
<sequence>MARGKIQIKRIENSTNRQVTYSKRRSGIFKKANELTVLCDAKVSIIMLSSSGKLHEYISPSTTTKEFFDEYQRMLAVDLWASQYQKMQEKLKSLKEVNRNLRREIRQRFGESLNDLSFEELSLLEEDIDDALSIIRERKFKVLSNRIETSKKKVRSISQQIVLRNVAEINRNLRNEFEGRLEDPEYGLADNEEHYENVIPGFFALRLQQNQPNAHGGSGSDLTTYPLLD</sequence>
<dbReference type="Proteomes" id="UP001163603">
    <property type="component" value="Chromosome 10"/>
</dbReference>
<evidence type="ECO:0000313" key="2">
    <source>
        <dbReference type="Proteomes" id="UP001163603"/>
    </source>
</evidence>
<proteinExistence type="predicted"/>
<protein>
    <submittedName>
        <fullName evidence="1">Uncharacterized protein</fullName>
    </submittedName>
</protein>
<dbReference type="EMBL" id="CM047745">
    <property type="protein sequence ID" value="KAJ0025398.1"/>
    <property type="molecule type" value="Genomic_DNA"/>
</dbReference>
<accession>A0ACC0XYP7</accession>
<comment type="caution">
    <text evidence="1">The sequence shown here is derived from an EMBL/GenBank/DDBJ whole genome shotgun (WGS) entry which is preliminary data.</text>
</comment>
<organism evidence="1 2">
    <name type="scientific">Pistacia integerrima</name>
    <dbReference type="NCBI Taxonomy" id="434235"/>
    <lineage>
        <taxon>Eukaryota</taxon>
        <taxon>Viridiplantae</taxon>
        <taxon>Streptophyta</taxon>
        <taxon>Embryophyta</taxon>
        <taxon>Tracheophyta</taxon>
        <taxon>Spermatophyta</taxon>
        <taxon>Magnoliopsida</taxon>
        <taxon>eudicotyledons</taxon>
        <taxon>Gunneridae</taxon>
        <taxon>Pentapetalae</taxon>
        <taxon>rosids</taxon>
        <taxon>malvids</taxon>
        <taxon>Sapindales</taxon>
        <taxon>Anacardiaceae</taxon>
        <taxon>Pistacia</taxon>
    </lineage>
</organism>
<reference evidence="2" key="1">
    <citation type="journal article" date="2023" name="G3 (Bethesda)">
        <title>Genome assembly and association tests identify interacting loci associated with vigor, precocity, and sex in interspecific pistachio rootstocks.</title>
        <authorList>
            <person name="Palmer W."/>
            <person name="Jacygrad E."/>
            <person name="Sagayaradj S."/>
            <person name="Cavanaugh K."/>
            <person name="Han R."/>
            <person name="Bertier L."/>
            <person name="Beede B."/>
            <person name="Kafkas S."/>
            <person name="Golino D."/>
            <person name="Preece J."/>
            <person name="Michelmore R."/>
        </authorList>
    </citation>
    <scope>NUCLEOTIDE SEQUENCE [LARGE SCALE GENOMIC DNA]</scope>
</reference>